<keyword evidence="2" id="KW-0479">Metal-binding</keyword>
<dbReference type="GO" id="GO:0051536">
    <property type="term" value="F:iron-sulfur cluster binding"/>
    <property type="evidence" value="ECO:0007669"/>
    <property type="project" value="UniProtKB-KW"/>
</dbReference>
<sequence>MWRWSIASSEMRSDSSSQFLVWRIIMIKTIETDIGTYYFDSVNFTLSLSPISKQSSPTLDSVEDGVLKKVVINISNSCNLSCSYCYADGGNYGMDNRIMDLTTADNIIQEIASKGVTQINRLILFGGEPFLNIELFIYFIEKLSTLLNVVKIETVTNGTVLNKRVKEMLVKFHPYLTISLDGPEIVHDRLRGRGSHRKTLRFINYLKNIDYENFEIASTYTRLHQKNGLSREDIFQYFTDMDVHFNINDVFTKNKVLIVKEMEKSLAERKQFIDKSIQHVINNNEKAFISPILYDVLISMIYKSTNRTFCDDIDPSNTLTYDVDGSKKLCFRFWGTHNSPKAESFNNKDNFEKCKNCWCRGMCLECVANVIDGYSSVISEDGEFLECSKPELMEYCIKQIIYLSKDREKLSRLVNNFRGFIRYA</sequence>
<dbReference type="AlphaFoldDB" id="Q5M2A0"/>
<dbReference type="KEGG" id="stl:stu1951"/>
<evidence type="ECO:0000256" key="2">
    <source>
        <dbReference type="ARBA" id="ARBA00022723"/>
    </source>
</evidence>
<dbReference type="PANTHER" id="PTHR43273:SF8">
    <property type="entry name" value="RADICAL SAM DOMAIN PROTEIN"/>
    <property type="match status" value="1"/>
</dbReference>
<dbReference type="STRING" id="264199.stu1951"/>
<proteinExistence type="predicted"/>
<evidence type="ECO:0000313" key="6">
    <source>
        <dbReference type="EMBL" id="AAV61546.1"/>
    </source>
</evidence>
<dbReference type="Pfam" id="PF04055">
    <property type="entry name" value="Radical_SAM"/>
    <property type="match status" value="1"/>
</dbReference>
<keyword evidence="1" id="KW-0949">S-adenosyl-L-methionine</keyword>
<gene>
    <name evidence="6" type="ordered locus">stu1951</name>
</gene>
<reference evidence="6 7" key="1">
    <citation type="journal article" date="2004" name="Nat. Biotechnol.">
        <title>Complete sequence and comparative genome analysis of the dairy bacterium Streptococcus thermophilus.</title>
        <authorList>
            <person name="Bolotin A."/>
            <person name="Quinquis B."/>
            <person name="Renault P."/>
            <person name="Sorokin A."/>
            <person name="Ehrlich S.D."/>
            <person name="Kulakauskas S."/>
            <person name="Lapidus A."/>
            <person name="Goltsman E."/>
            <person name="Mazur M."/>
            <person name="Pusch G.D."/>
            <person name="Fonstein M."/>
            <person name="Overbeek R."/>
            <person name="Kyprides N."/>
            <person name="Purnelle B."/>
            <person name="Prozzi D."/>
            <person name="Ngui K."/>
            <person name="Masuy D."/>
            <person name="Hancy F."/>
            <person name="Burteau S."/>
            <person name="Boutry M."/>
            <person name="Delcour J."/>
            <person name="Goffeau A."/>
            <person name="Hols P."/>
        </authorList>
    </citation>
    <scope>NUCLEOTIDE SEQUENCE [LARGE SCALE GENOMIC DNA]</scope>
    <source>
        <strain evidence="7">ATCC BAA-250 / LMG 18311</strain>
    </source>
</reference>
<evidence type="ECO:0000313" key="7">
    <source>
        <dbReference type="Proteomes" id="UP000001170"/>
    </source>
</evidence>
<dbReference type="PROSITE" id="PS51918">
    <property type="entry name" value="RADICAL_SAM"/>
    <property type="match status" value="1"/>
</dbReference>
<evidence type="ECO:0000256" key="4">
    <source>
        <dbReference type="ARBA" id="ARBA00023014"/>
    </source>
</evidence>
<protein>
    <recommendedName>
        <fullName evidence="5">Radical SAM core domain-containing protein</fullName>
    </recommendedName>
</protein>
<dbReference type="SFLD" id="SFLDS00029">
    <property type="entry name" value="Radical_SAM"/>
    <property type="match status" value="1"/>
</dbReference>
<dbReference type="eggNOG" id="COG0641">
    <property type="taxonomic scope" value="Bacteria"/>
</dbReference>
<dbReference type="SUPFAM" id="SSF102114">
    <property type="entry name" value="Radical SAM enzymes"/>
    <property type="match status" value="1"/>
</dbReference>
<dbReference type="GO" id="GO:0046872">
    <property type="term" value="F:metal ion binding"/>
    <property type="evidence" value="ECO:0007669"/>
    <property type="project" value="UniProtKB-KW"/>
</dbReference>
<organism evidence="6 7">
    <name type="scientific">Streptococcus thermophilus (strain ATCC BAA-250 / LMG 18311)</name>
    <dbReference type="NCBI Taxonomy" id="264199"/>
    <lineage>
        <taxon>Bacteria</taxon>
        <taxon>Bacillati</taxon>
        <taxon>Bacillota</taxon>
        <taxon>Bacilli</taxon>
        <taxon>Lactobacillales</taxon>
        <taxon>Streptococcaceae</taxon>
        <taxon>Streptococcus</taxon>
    </lineage>
</organism>
<dbReference type="SFLD" id="SFLDG01384">
    <property type="entry name" value="thioether_bond_formation_requi"/>
    <property type="match status" value="1"/>
</dbReference>
<dbReference type="InterPro" id="IPR058240">
    <property type="entry name" value="rSAM_sf"/>
</dbReference>
<evidence type="ECO:0000259" key="5">
    <source>
        <dbReference type="PROSITE" id="PS51918"/>
    </source>
</evidence>
<feature type="domain" description="Radical SAM core" evidence="5">
    <location>
        <begin position="64"/>
        <end position="282"/>
    </location>
</feature>
<dbReference type="HOGENOM" id="CLU_009273_3_3_9"/>
<dbReference type="GO" id="GO:0016491">
    <property type="term" value="F:oxidoreductase activity"/>
    <property type="evidence" value="ECO:0007669"/>
    <property type="project" value="InterPro"/>
</dbReference>
<dbReference type="CDD" id="cd01335">
    <property type="entry name" value="Radical_SAM"/>
    <property type="match status" value="1"/>
</dbReference>
<dbReference type="SMR" id="Q5M2A0"/>
<dbReference type="InterPro" id="IPR013785">
    <property type="entry name" value="Aldolase_TIM"/>
</dbReference>
<dbReference type="InterPro" id="IPR007197">
    <property type="entry name" value="rSAM"/>
</dbReference>
<accession>Q5M2A0</accession>
<dbReference type="SFLD" id="SFLDG01386">
    <property type="entry name" value="main_SPASM_domain-containing"/>
    <property type="match status" value="1"/>
</dbReference>
<evidence type="ECO:0000256" key="1">
    <source>
        <dbReference type="ARBA" id="ARBA00022691"/>
    </source>
</evidence>
<evidence type="ECO:0000256" key="3">
    <source>
        <dbReference type="ARBA" id="ARBA00023004"/>
    </source>
</evidence>
<keyword evidence="7" id="KW-1185">Reference proteome</keyword>
<dbReference type="InterPro" id="IPR023867">
    <property type="entry name" value="Sulphatase_maturase_rSAM"/>
</dbReference>
<dbReference type="Gene3D" id="3.20.20.70">
    <property type="entry name" value="Aldolase class I"/>
    <property type="match status" value="1"/>
</dbReference>
<dbReference type="SFLD" id="SFLDG01067">
    <property type="entry name" value="SPASM/twitch_domain_containing"/>
    <property type="match status" value="1"/>
</dbReference>
<name>Q5M2A0_STRT2</name>
<dbReference type="PANTHER" id="PTHR43273">
    <property type="entry name" value="ANAEROBIC SULFATASE-MATURATING ENZYME HOMOLOG ASLB-RELATED"/>
    <property type="match status" value="1"/>
</dbReference>
<keyword evidence="3" id="KW-0408">Iron</keyword>
<dbReference type="EMBL" id="CP000023">
    <property type="protein sequence ID" value="AAV61546.1"/>
    <property type="molecule type" value="Genomic_DNA"/>
</dbReference>
<keyword evidence="4" id="KW-0411">Iron-sulfur</keyword>
<dbReference type="Proteomes" id="UP000001170">
    <property type="component" value="Chromosome"/>
</dbReference>